<reference evidence="3" key="1">
    <citation type="journal article" date="2019" name="Int. J. Syst. Evol. Microbiol.">
        <title>The Global Catalogue of Microorganisms (GCM) 10K type strain sequencing project: providing services to taxonomists for standard genome sequencing and annotation.</title>
        <authorList>
            <consortium name="The Broad Institute Genomics Platform"/>
            <consortium name="The Broad Institute Genome Sequencing Center for Infectious Disease"/>
            <person name="Wu L."/>
            <person name="Ma J."/>
        </authorList>
    </citation>
    <scope>NUCLEOTIDE SEQUENCE [LARGE SCALE GENOMIC DNA]</scope>
    <source>
        <strain evidence="3">JCM 18472</strain>
    </source>
</reference>
<evidence type="ECO:0000313" key="2">
    <source>
        <dbReference type="EMBL" id="GAA5171186.1"/>
    </source>
</evidence>
<gene>
    <name evidence="2" type="ORF">GCM10023342_05510</name>
</gene>
<sequence>MRVSASAVAWLERWLAVEFSAYHDKVMISNNQQDVSTIAVSSVVSGYVIQEPDIRASGIGQSQRRCSVPRRVAKDTSPHQPAAPVDGDVLAPLGIKEESP</sequence>
<evidence type="ECO:0000256" key="1">
    <source>
        <dbReference type="SAM" id="MobiDB-lite"/>
    </source>
</evidence>
<proteinExistence type="predicted"/>
<evidence type="ECO:0000313" key="3">
    <source>
        <dbReference type="Proteomes" id="UP001500074"/>
    </source>
</evidence>
<dbReference type="Proteomes" id="UP001500074">
    <property type="component" value="Unassembled WGS sequence"/>
</dbReference>
<protein>
    <submittedName>
        <fullName evidence="2">Uncharacterized protein</fullName>
    </submittedName>
</protein>
<organism evidence="2 3">
    <name type="scientific">Modicisalibacter zincidurans</name>
    <dbReference type="NCBI Taxonomy" id="1178777"/>
    <lineage>
        <taxon>Bacteria</taxon>
        <taxon>Pseudomonadati</taxon>
        <taxon>Pseudomonadota</taxon>
        <taxon>Gammaproteobacteria</taxon>
        <taxon>Oceanospirillales</taxon>
        <taxon>Halomonadaceae</taxon>
        <taxon>Modicisalibacter</taxon>
    </lineage>
</organism>
<accession>A0ABP9R440</accession>
<comment type="caution">
    <text evidence="2">The sequence shown here is derived from an EMBL/GenBank/DDBJ whole genome shotgun (WGS) entry which is preliminary data.</text>
</comment>
<feature type="region of interest" description="Disordered" evidence="1">
    <location>
        <begin position="59"/>
        <end position="100"/>
    </location>
</feature>
<name>A0ABP9R440_9GAMM</name>
<dbReference type="EMBL" id="BAABKI010000009">
    <property type="protein sequence ID" value="GAA5171186.1"/>
    <property type="molecule type" value="Genomic_DNA"/>
</dbReference>
<keyword evidence="3" id="KW-1185">Reference proteome</keyword>